<evidence type="ECO:0000313" key="2">
    <source>
        <dbReference type="Proteomes" id="UP001620645"/>
    </source>
</evidence>
<keyword evidence="2" id="KW-1185">Reference proteome</keyword>
<reference evidence="1 2" key="1">
    <citation type="submission" date="2024-10" db="EMBL/GenBank/DDBJ databases">
        <authorList>
            <person name="Kim D."/>
        </authorList>
    </citation>
    <scope>NUCLEOTIDE SEQUENCE [LARGE SCALE GENOMIC DNA]</scope>
    <source>
        <strain evidence="1">Taebaek</strain>
    </source>
</reference>
<protein>
    <submittedName>
        <fullName evidence="1">Uncharacterized protein</fullName>
    </submittedName>
</protein>
<name>A0ABD2I2H9_HETSC</name>
<organism evidence="1 2">
    <name type="scientific">Heterodera schachtii</name>
    <name type="common">Sugarbeet cyst nematode worm</name>
    <name type="synonym">Tylenchus schachtii</name>
    <dbReference type="NCBI Taxonomy" id="97005"/>
    <lineage>
        <taxon>Eukaryota</taxon>
        <taxon>Metazoa</taxon>
        <taxon>Ecdysozoa</taxon>
        <taxon>Nematoda</taxon>
        <taxon>Chromadorea</taxon>
        <taxon>Rhabditida</taxon>
        <taxon>Tylenchina</taxon>
        <taxon>Tylenchomorpha</taxon>
        <taxon>Tylenchoidea</taxon>
        <taxon>Heteroderidae</taxon>
        <taxon>Heteroderinae</taxon>
        <taxon>Heterodera</taxon>
    </lineage>
</organism>
<sequence length="350" mass="39575">MSSKCAKMARSDNVFLAIAAQRANEKQSAYKEAELNMLSWINQLFSRQVIQHFNSKNIAYWMRLVDLHSQTMSRRERFLRSWGPLALSQGVMNALVPKLDTLSQRKTRKRLTEKPLPYKIREQMMQLEKQRQIANAFVACDDANANSAAISAPNGGRRRHKSSNDDGATTAVVAHCQTVAEEQKDDTITPGAEVSAVRRRLARVLVSPDYLMQLFRRHSVDEFTRVVTGLYVQYERFDCPKPRVTIARVQCISLVEQQAPSRVDGMAPAKTETEPREWQRVRLHVSRGDVLTIAQCQSPLNQCRFPFLLDFGTTEGTGTDSSTSALPLNPSSDEIERKARELHTALISKV</sequence>
<gene>
    <name evidence="1" type="ORF">niasHS_015237</name>
</gene>
<accession>A0ABD2I2H9</accession>
<dbReference type="EMBL" id="JBICCN010000357">
    <property type="protein sequence ID" value="KAL3074407.1"/>
    <property type="molecule type" value="Genomic_DNA"/>
</dbReference>
<evidence type="ECO:0000313" key="1">
    <source>
        <dbReference type="EMBL" id="KAL3074407.1"/>
    </source>
</evidence>
<proteinExistence type="predicted"/>
<dbReference type="AlphaFoldDB" id="A0ABD2I2H9"/>
<comment type="caution">
    <text evidence="1">The sequence shown here is derived from an EMBL/GenBank/DDBJ whole genome shotgun (WGS) entry which is preliminary data.</text>
</comment>
<dbReference type="Proteomes" id="UP001620645">
    <property type="component" value="Unassembled WGS sequence"/>
</dbReference>